<comment type="caution">
    <text evidence="14">The sequence shown here is derived from an EMBL/GenBank/DDBJ whole genome shotgun (WGS) entry which is preliminary data.</text>
</comment>
<keyword evidence="12" id="KW-1208">Phospholipid metabolism</keyword>
<keyword evidence="10" id="KW-0443">Lipid metabolism</keyword>
<dbReference type="Gene3D" id="3.40.50.10330">
    <property type="entry name" value="Probable inorganic polyphosphate/atp-NAD kinase, domain 1"/>
    <property type="match status" value="1"/>
</dbReference>
<evidence type="ECO:0000313" key="14">
    <source>
        <dbReference type="EMBL" id="OAB72387.1"/>
    </source>
</evidence>
<dbReference type="PROSITE" id="PS50146">
    <property type="entry name" value="DAGK"/>
    <property type="match status" value="1"/>
</dbReference>
<evidence type="ECO:0000256" key="11">
    <source>
        <dbReference type="ARBA" id="ARBA00023209"/>
    </source>
</evidence>
<evidence type="ECO:0000256" key="2">
    <source>
        <dbReference type="ARBA" id="ARBA00005983"/>
    </source>
</evidence>
<evidence type="ECO:0000256" key="12">
    <source>
        <dbReference type="ARBA" id="ARBA00023264"/>
    </source>
</evidence>
<dbReference type="Gene3D" id="2.60.200.40">
    <property type="match status" value="1"/>
</dbReference>
<dbReference type="PANTHER" id="PTHR12358:SF106">
    <property type="entry name" value="LIPID KINASE YEGS"/>
    <property type="match status" value="1"/>
</dbReference>
<dbReference type="RefSeq" id="WP_068659867.1">
    <property type="nucleotide sequence ID" value="NZ_CP017770.1"/>
</dbReference>
<evidence type="ECO:0000256" key="4">
    <source>
        <dbReference type="ARBA" id="ARBA00022679"/>
    </source>
</evidence>
<evidence type="ECO:0000256" key="10">
    <source>
        <dbReference type="ARBA" id="ARBA00023098"/>
    </source>
</evidence>
<feature type="domain" description="DAGKc" evidence="13">
    <location>
        <begin position="1"/>
        <end position="129"/>
    </location>
</feature>
<dbReference type="InterPro" id="IPR001206">
    <property type="entry name" value="Diacylglycerol_kinase_cat_dom"/>
</dbReference>
<evidence type="ECO:0000256" key="5">
    <source>
        <dbReference type="ARBA" id="ARBA00022723"/>
    </source>
</evidence>
<dbReference type="Pfam" id="PF00781">
    <property type="entry name" value="DAGK_cat"/>
    <property type="match status" value="1"/>
</dbReference>
<keyword evidence="4" id="KW-0808">Transferase</keyword>
<dbReference type="InterPro" id="IPR016064">
    <property type="entry name" value="NAD/diacylglycerol_kinase_sf"/>
</dbReference>
<dbReference type="AlphaFoldDB" id="A0A162RJI5"/>
<evidence type="ECO:0000313" key="15">
    <source>
        <dbReference type="Proteomes" id="UP000077134"/>
    </source>
</evidence>
<keyword evidence="6" id="KW-0547">Nucleotide-binding</keyword>
<keyword evidence="11" id="KW-0594">Phospholipid biosynthesis</keyword>
<dbReference type="KEGG" id="pcx:LPB68_09470"/>
<dbReference type="GO" id="GO:0005886">
    <property type="term" value="C:plasma membrane"/>
    <property type="evidence" value="ECO:0007669"/>
    <property type="project" value="TreeGrafter"/>
</dbReference>
<dbReference type="OrthoDB" id="9786026at2"/>
<dbReference type="InterPro" id="IPR045540">
    <property type="entry name" value="YegS/DAGK_C"/>
</dbReference>
<evidence type="ECO:0000256" key="3">
    <source>
        <dbReference type="ARBA" id="ARBA00022516"/>
    </source>
</evidence>
<dbReference type="EMBL" id="LSFN01000035">
    <property type="protein sequence ID" value="OAB72387.1"/>
    <property type="molecule type" value="Genomic_DNA"/>
</dbReference>
<keyword evidence="7 14" id="KW-0418">Kinase</keyword>
<keyword evidence="9" id="KW-0460">Magnesium</keyword>
<name>A0A162RJI5_9BACL</name>
<organism evidence="14 15">
    <name type="scientific">Paenibacillus crassostreae</name>
    <dbReference type="NCBI Taxonomy" id="1763538"/>
    <lineage>
        <taxon>Bacteria</taxon>
        <taxon>Bacillati</taxon>
        <taxon>Bacillota</taxon>
        <taxon>Bacilli</taxon>
        <taxon>Bacillales</taxon>
        <taxon>Paenibacillaceae</taxon>
        <taxon>Paenibacillus</taxon>
    </lineage>
</organism>
<accession>A0A162RJI5</accession>
<evidence type="ECO:0000256" key="8">
    <source>
        <dbReference type="ARBA" id="ARBA00022840"/>
    </source>
</evidence>
<protein>
    <submittedName>
        <fullName evidence="14">Lipid kinase</fullName>
    </submittedName>
</protein>
<sequence length="300" mass="32734">MYLFVINKKSGSGNGLRTWIKAQEILQSRQVPYRHIFTENSEQAVGLISDILQEPELWQAVAIIGGDGTIHSILPVLQKTGIPLAVVPAGSGNDTARNFGIPFDTEGALNVMLTGQSQAVDLILTSGVLTLTALAIGFDAQVAENVNQSWYKKWCNMLRAGRVAYIIGIIHTLLTFRPSRVRVTCDNETVTYEDTWMTAISNGASYGGGFKISPQAIPTDGQLDICVVHGCTRMQLLTLFPSVLTGKHVNYPFVTMLRGRTISIHSEHKRLALGDGENMSSRPYDSTVSPSVLQMMIPAI</sequence>
<proteinExistence type="inferred from homology"/>
<keyword evidence="8" id="KW-0067">ATP-binding</keyword>
<dbReference type="SUPFAM" id="SSF111331">
    <property type="entry name" value="NAD kinase/diacylglycerol kinase-like"/>
    <property type="match status" value="1"/>
</dbReference>
<dbReference type="InterPro" id="IPR050187">
    <property type="entry name" value="Lipid_Phosphate_FormReg"/>
</dbReference>
<gene>
    <name evidence="14" type="ORF">PNBC_15915</name>
</gene>
<dbReference type="InterPro" id="IPR005218">
    <property type="entry name" value="Diacylglycerol/lipid_kinase"/>
</dbReference>
<keyword evidence="15" id="KW-1185">Reference proteome</keyword>
<dbReference type="InterPro" id="IPR017438">
    <property type="entry name" value="ATP-NAD_kinase_N"/>
</dbReference>
<evidence type="ECO:0000256" key="9">
    <source>
        <dbReference type="ARBA" id="ARBA00022842"/>
    </source>
</evidence>
<comment type="cofactor">
    <cofactor evidence="1">
        <name>Mg(2+)</name>
        <dbReference type="ChEBI" id="CHEBI:18420"/>
    </cofactor>
</comment>
<dbReference type="PANTHER" id="PTHR12358">
    <property type="entry name" value="SPHINGOSINE KINASE"/>
    <property type="match status" value="1"/>
</dbReference>
<dbReference type="GO" id="GO:0016301">
    <property type="term" value="F:kinase activity"/>
    <property type="evidence" value="ECO:0007669"/>
    <property type="project" value="UniProtKB-KW"/>
</dbReference>
<dbReference type="NCBIfam" id="TIGR00147">
    <property type="entry name" value="YegS/Rv2252/BmrU family lipid kinase"/>
    <property type="match status" value="1"/>
</dbReference>
<evidence type="ECO:0000256" key="7">
    <source>
        <dbReference type="ARBA" id="ARBA00022777"/>
    </source>
</evidence>
<dbReference type="GO" id="GO:0008654">
    <property type="term" value="P:phospholipid biosynthetic process"/>
    <property type="evidence" value="ECO:0007669"/>
    <property type="project" value="UniProtKB-KW"/>
</dbReference>
<dbReference type="Proteomes" id="UP000077134">
    <property type="component" value="Unassembled WGS sequence"/>
</dbReference>
<reference evidence="14 15" key="1">
    <citation type="submission" date="2016-02" db="EMBL/GenBank/DDBJ databases">
        <title>Paenibacillus sp. LPB0068, isolated from Crassostrea gigas.</title>
        <authorList>
            <person name="Shin S.-K."/>
            <person name="Yi H."/>
        </authorList>
    </citation>
    <scope>NUCLEOTIDE SEQUENCE [LARGE SCALE GENOMIC DNA]</scope>
    <source>
        <strain evidence="14 15">LPB0068</strain>
    </source>
</reference>
<keyword evidence="3" id="KW-0444">Lipid biosynthesis</keyword>
<evidence type="ECO:0000256" key="6">
    <source>
        <dbReference type="ARBA" id="ARBA00022741"/>
    </source>
</evidence>
<evidence type="ECO:0000259" key="13">
    <source>
        <dbReference type="PROSITE" id="PS50146"/>
    </source>
</evidence>
<dbReference type="Pfam" id="PF19279">
    <property type="entry name" value="YegS_C"/>
    <property type="match status" value="1"/>
</dbReference>
<comment type="similarity">
    <text evidence="2">Belongs to the diacylglycerol/lipid kinase family.</text>
</comment>
<keyword evidence="5" id="KW-0479">Metal-binding</keyword>
<dbReference type="SMART" id="SM00046">
    <property type="entry name" value="DAGKc"/>
    <property type="match status" value="1"/>
</dbReference>
<dbReference type="GO" id="GO:0046872">
    <property type="term" value="F:metal ion binding"/>
    <property type="evidence" value="ECO:0007669"/>
    <property type="project" value="UniProtKB-KW"/>
</dbReference>
<dbReference type="GO" id="GO:0005524">
    <property type="term" value="F:ATP binding"/>
    <property type="evidence" value="ECO:0007669"/>
    <property type="project" value="UniProtKB-KW"/>
</dbReference>
<evidence type="ECO:0000256" key="1">
    <source>
        <dbReference type="ARBA" id="ARBA00001946"/>
    </source>
</evidence>